<organism evidence="1 2">
    <name type="scientific">Kaistia defluvii</name>
    <dbReference type="NCBI Taxonomy" id="410841"/>
    <lineage>
        <taxon>Bacteria</taxon>
        <taxon>Pseudomonadati</taxon>
        <taxon>Pseudomonadota</taxon>
        <taxon>Alphaproteobacteria</taxon>
        <taxon>Hyphomicrobiales</taxon>
        <taxon>Kaistiaceae</taxon>
        <taxon>Kaistia</taxon>
    </lineage>
</organism>
<reference evidence="1 2" key="1">
    <citation type="submission" date="2024-06" db="EMBL/GenBank/DDBJ databases">
        <title>Sorghum-associated microbial communities from plants grown in Nebraska, USA.</title>
        <authorList>
            <person name="Schachtman D."/>
        </authorList>
    </citation>
    <scope>NUCLEOTIDE SEQUENCE [LARGE SCALE GENOMIC DNA]</scope>
    <source>
        <strain evidence="1 2">3207</strain>
    </source>
</reference>
<protein>
    <submittedName>
        <fullName evidence="1">Uncharacterized protein</fullName>
    </submittedName>
</protein>
<proteinExistence type="predicted"/>
<keyword evidence="2" id="KW-1185">Reference proteome</keyword>
<gene>
    <name evidence="1" type="ORF">ABIE08_003571</name>
</gene>
<evidence type="ECO:0000313" key="1">
    <source>
        <dbReference type="EMBL" id="MET4635620.1"/>
    </source>
</evidence>
<evidence type="ECO:0000313" key="2">
    <source>
        <dbReference type="Proteomes" id="UP001549321"/>
    </source>
</evidence>
<comment type="caution">
    <text evidence="1">The sequence shown here is derived from an EMBL/GenBank/DDBJ whole genome shotgun (WGS) entry which is preliminary data.</text>
</comment>
<dbReference type="EMBL" id="JBEPSM010000003">
    <property type="protein sequence ID" value="MET4635620.1"/>
    <property type="molecule type" value="Genomic_DNA"/>
</dbReference>
<accession>A0ABV2R4Q3</accession>
<sequence length="68" mass="7594">MMDKAAAMDGPSLMQGLLQRIEHEAGMGRPRVTPEGGPNGELTFLSWMWRVGRGRLAFDPNQCTKEVY</sequence>
<name>A0ABV2R4Q3_9HYPH</name>
<dbReference type="Proteomes" id="UP001549321">
    <property type="component" value="Unassembled WGS sequence"/>
</dbReference>